<gene>
    <name evidence="1" type="ORF">UY82_C0005G0008</name>
</gene>
<dbReference type="InterPro" id="IPR013783">
    <property type="entry name" value="Ig-like_fold"/>
</dbReference>
<sequence>MKNKSNTTALWAWGLVLVVLGSIIGMAIASSSAPVAGPVENAELTVSEPSWDFGNVPMSKGIAVKSISLANDSSVPIAVTSLETSCMCTTAQIVHPDGSKSGLKGMIGHGGGSSSLSETIPAGETAVLLVNFDPNAHGPAATGPITRTVTMRTNSQSQPEIRLTFSGNVIK</sequence>
<reference evidence="1 2" key="1">
    <citation type="journal article" date="2015" name="Nature">
        <title>rRNA introns, odd ribosomes, and small enigmatic genomes across a large radiation of phyla.</title>
        <authorList>
            <person name="Brown C.T."/>
            <person name="Hug L.A."/>
            <person name="Thomas B.C."/>
            <person name="Sharon I."/>
            <person name="Castelle C.J."/>
            <person name="Singh A."/>
            <person name="Wilkins M.J."/>
            <person name="Williams K.H."/>
            <person name="Banfield J.F."/>
        </authorList>
    </citation>
    <scope>NUCLEOTIDE SEQUENCE [LARGE SCALE GENOMIC DNA]</scope>
</reference>
<dbReference type="Proteomes" id="UP000033865">
    <property type="component" value="Unassembled WGS sequence"/>
</dbReference>
<dbReference type="PANTHER" id="PTHR37833:SF1">
    <property type="entry name" value="SIGNAL PEPTIDE PROTEIN"/>
    <property type="match status" value="1"/>
</dbReference>
<dbReference type="AlphaFoldDB" id="A0A0G1Y0M5"/>
<evidence type="ECO:0008006" key="3">
    <source>
        <dbReference type="Google" id="ProtNLM"/>
    </source>
</evidence>
<dbReference type="Gene3D" id="2.60.40.10">
    <property type="entry name" value="Immunoglobulins"/>
    <property type="match status" value="1"/>
</dbReference>
<organism evidence="1 2">
    <name type="scientific">Candidatus Uhrbacteria bacterium GW2011_GWC2_53_7</name>
    <dbReference type="NCBI Taxonomy" id="1618986"/>
    <lineage>
        <taxon>Bacteria</taxon>
        <taxon>Candidatus Uhriibacteriota</taxon>
    </lineage>
</organism>
<dbReference type="PANTHER" id="PTHR37833">
    <property type="entry name" value="LIPOPROTEIN-RELATED"/>
    <property type="match status" value="1"/>
</dbReference>
<evidence type="ECO:0000313" key="2">
    <source>
        <dbReference type="Proteomes" id="UP000033865"/>
    </source>
</evidence>
<dbReference type="EMBL" id="LCRN01000005">
    <property type="protein sequence ID" value="KKW36998.1"/>
    <property type="molecule type" value="Genomic_DNA"/>
</dbReference>
<accession>A0A0G1Y0M5</accession>
<comment type="caution">
    <text evidence="1">The sequence shown here is derived from an EMBL/GenBank/DDBJ whole genome shotgun (WGS) entry which is preliminary data.</text>
</comment>
<protein>
    <recommendedName>
        <fullName evidence="3">DUF1573 domain-containing protein</fullName>
    </recommendedName>
</protein>
<evidence type="ECO:0000313" key="1">
    <source>
        <dbReference type="EMBL" id="KKW36998.1"/>
    </source>
</evidence>
<name>A0A0G1Y0M5_9BACT</name>
<proteinExistence type="predicted"/>